<dbReference type="Proteomes" id="UP000190539">
    <property type="component" value="Unassembled WGS sequence"/>
</dbReference>
<evidence type="ECO:0000313" key="2">
    <source>
        <dbReference type="Proteomes" id="UP000190539"/>
    </source>
</evidence>
<keyword evidence="2" id="KW-1185">Reference proteome</keyword>
<accession>A0A1V4A5B0</accession>
<dbReference type="EMBL" id="MVFC01000023">
    <property type="protein sequence ID" value="OON75409.1"/>
    <property type="molecule type" value="Genomic_DNA"/>
</dbReference>
<dbReference type="AlphaFoldDB" id="A0A1V4A5B0"/>
<gene>
    <name evidence="1" type="ORF">B1H18_23135</name>
</gene>
<reference evidence="1 2" key="1">
    <citation type="submission" date="2017-02" db="EMBL/GenBank/DDBJ databases">
        <title>Draft Genome Sequence of Streptomyces tsukubaensis F601, a Producer of the immunosuppressant tacrolimus FK506.</title>
        <authorList>
            <person name="Zong G."/>
            <person name="Zhong C."/>
            <person name="Fu J."/>
            <person name="Qin R."/>
            <person name="Cao G."/>
        </authorList>
    </citation>
    <scope>NUCLEOTIDE SEQUENCE [LARGE SCALE GENOMIC DNA]</scope>
    <source>
        <strain evidence="1 2">F601</strain>
    </source>
</reference>
<dbReference type="STRING" id="83656.B1H18_23135"/>
<name>A0A1V4A5B0_9ACTN</name>
<evidence type="ECO:0000313" key="1">
    <source>
        <dbReference type="EMBL" id="OON75409.1"/>
    </source>
</evidence>
<organism evidence="1 2">
    <name type="scientific">Streptomyces tsukubensis</name>
    <dbReference type="NCBI Taxonomy" id="83656"/>
    <lineage>
        <taxon>Bacteria</taxon>
        <taxon>Bacillati</taxon>
        <taxon>Actinomycetota</taxon>
        <taxon>Actinomycetes</taxon>
        <taxon>Kitasatosporales</taxon>
        <taxon>Streptomycetaceae</taxon>
        <taxon>Streptomyces</taxon>
    </lineage>
</organism>
<sequence>MGPEYARRIMAETVKFLVAGVECDEPLSPSETVDVGWHTFILHTADYAEFCDRVAGYFIHHNPEYLDEKTHGGAKNVRQRTLDAITAAGFEADLPLWPEVADCHQCHAGCHDSPK</sequence>
<dbReference type="OrthoDB" id="5328543at2"/>
<proteinExistence type="predicted"/>
<comment type="caution">
    <text evidence="1">The sequence shown here is derived from an EMBL/GenBank/DDBJ whole genome shotgun (WGS) entry which is preliminary data.</text>
</comment>
<protein>
    <submittedName>
        <fullName evidence="1">Uncharacterized protein</fullName>
    </submittedName>
</protein>